<dbReference type="AlphaFoldDB" id="K6YA64"/>
<comment type="caution">
    <text evidence="1">The sequence shown here is derived from an EMBL/GenBank/DDBJ whole genome shotgun (WGS) entry which is preliminary data.</text>
</comment>
<dbReference type="RefSeq" id="WP_006012855.1">
    <property type="nucleotide sequence ID" value="NZ_AUAV01000005.1"/>
</dbReference>
<organism evidence="1 2">
    <name type="scientific">Brumicola pallidula DSM 14239 = ACAM 615</name>
    <dbReference type="NCBI Taxonomy" id="1121922"/>
    <lineage>
        <taxon>Bacteria</taxon>
        <taxon>Pseudomonadati</taxon>
        <taxon>Pseudomonadota</taxon>
        <taxon>Gammaproteobacteria</taxon>
        <taxon>Alteromonadales</taxon>
        <taxon>Alteromonadaceae</taxon>
        <taxon>Brumicola</taxon>
    </lineage>
</organism>
<dbReference type="CDD" id="cd00586">
    <property type="entry name" value="4HBT"/>
    <property type="match status" value="1"/>
</dbReference>
<name>K6YA64_9ALTE</name>
<accession>K6YA64</accession>
<reference evidence="2" key="1">
    <citation type="journal article" date="2014" name="Environ. Microbiol.">
        <title>Comparative genomics of the marine bacterial genus Glaciecola reveals the high degree of genomic diversity and genomic characteristic for cold adaptation.</title>
        <authorList>
            <person name="Qin Q.L."/>
            <person name="Xie B.B."/>
            <person name="Yu Y."/>
            <person name="Shu Y.L."/>
            <person name="Rong J.C."/>
            <person name="Zhang Y.J."/>
            <person name="Zhao D.L."/>
            <person name="Chen X.L."/>
            <person name="Zhang X.Y."/>
            <person name="Chen B."/>
            <person name="Zhou B.C."/>
            <person name="Zhang Y.Z."/>
        </authorList>
    </citation>
    <scope>NUCLEOTIDE SEQUENCE [LARGE SCALE GENOMIC DNA]</scope>
    <source>
        <strain evidence="2">ACAM 615</strain>
    </source>
</reference>
<gene>
    <name evidence="1" type="ORF">GPAL_2793</name>
</gene>
<dbReference type="Proteomes" id="UP000006251">
    <property type="component" value="Unassembled WGS sequence"/>
</dbReference>
<protein>
    <submittedName>
        <fullName evidence="1">Uncharacterized protein</fullName>
    </submittedName>
</protein>
<keyword evidence="2" id="KW-1185">Reference proteome</keyword>
<dbReference type="OrthoDB" id="7597365at2"/>
<dbReference type="EMBL" id="BAEQ01000048">
    <property type="protein sequence ID" value="GAC29644.1"/>
    <property type="molecule type" value="Genomic_DNA"/>
</dbReference>
<proteinExistence type="predicted"/>
<evidence type="ECO:0000313" key="2">
    <source>
        <dbReference type="Proteomes" id="UP000006251"/>
    </source>
</evidence>
<dbReference type="Gene3D" id="3.10.129.10">
    <property type="entry name" value="Hotdog Thioesterase"/>
    <property type="match status" value="1"/>
</dbReference>
<sequence length="140" mass="15600">MAIDYKGVCHPWLCDSMGHMTTRHYMAMFDDASYHFLNRVFAWSGTDSQNNNIGWADVKHTIEYLLEVRSGQLLDVTGVLTRVGGKSITVSYEMRESGSNKVVATLSSISVLFDTDARAAISLSDDMRIRANDSIKQATN</sequence>
<evidence type="ECO:0000313" key="1">
    <source>
        <dbReference type="EMBL" id="GAC29644.1"/>
    </source>
</evidence>
<dbReference type="SUPFAM" id="SSF54637">
    <property type="entry name" value="Thioesterase/thiol ester dehydrase-isomerase"/>
    <property type="match status" value="1"/>
</dbReference>
<dbReference type="Pfam" id="PF13279">
    <property type="entry name" value="4HBT_2"/>
    <property type="match status" value="1"/>
</dbReference>
<dbReference type="InterPro" id="IPR029069">
    <property type="entry name" value="HotDog_dom_sf"/>
</dbReference>
<dbReference type="STRING" id="1121922.GCA_000428905_01024"/>